<proteinExistence type="predicted"/>
<evidence type="ECO:0000313" key="3">
    <source>
        <dbReference type="EMBL" id="GAO13040.1"/>
    </source>
</evidence>
<evidence type="ECO:0008006" key="5">
    <source>
        <dbReference type="Google" id="ProtNLM"/>
    </source>
</evidence>
<feature type="transmembrane region" description="Helical" evidence="2">
    <location>
        <begin position="230"/>
        <end position="254"/>
    </location>
</feature>
<keyword evidence="2" id="KW-0472">Membrane</keyword>
<keyword evidence="2" id="KW-0812">Transmembrane</keyword>
<feature type="transmembrane region" description="Helical" evidence="2">
    <location>
        <begin position="201"/>
        <end position="218"/>
    </location>
</feature>
<evidence type="ECO:0000256" key="1">
    <source>
        <dbReference type="SAM" id="MobiDB-lite"/>
    </source>
</evidence>
<dbReference type="EMBL" id="BBNO01000017">
    <property type="protein sequence ID" value="GAO13040.1"/>
    <property type="molecule type" value="Genomic_DNA"/>
</dbReference>
<reference evidence="4" key="1">
    <citation type="submission" date="2014-09" db="EMBL/GenBank/DDBJ databases">
        <title>Whole genome shotgun sequence of Streptomyces sp. NBRC 110027.</title>
        <authorList>
            <person name="Komaki H."/>
            <person name="Ichikawa N."/>
            <person name="Katano-Makiyama Y."/>
            <person name="Hosoyama A."/>
            <person name="Hashimoto M."/>
            <person name="Uohara A."/>
            <person name="Kitahashi Y."/>
            <person name="Ohji S."/>
            <person name="Kimura A."/>
            <person name="Yamazoe A."/>
            <person name="Igarashi Y."/>
            <person name="Fujita N."/>
        </authorList>
    </citation>
    <scope>NUCLEOTIDE SEQUENCE [LARGE SCALE GENOMIC DNA]</scope>
    <source>
        <strain evidence="4">NBRC 110027</strain>
    </source>
</reference>
<feature type="transmembrane region" description="Helical" evidence="2">
    <location>
        <begin position="266"/>
        <end position="287"/>
    </location>
</feature>
<dbReference type="AlphaFoldDB" id="A0A0P4RIZ1"/>
<organism evidence="3 4">
    <name type="scientific">Streptomyces lydicamycinicus</name>
    <dbReference type="NCBI Taxonomy" id="1546107"/>
    <lineage>
        <taxon>Bacteria</taxon>
        <taxon>Bacillati</taxon>
        <taxon>Actinomycetota</taxon>
        <taxon>Actinomycetes</taxon>
        <taxon>Kitasatosporales</taxon>
        <taxon>Streptomycetaceae</taxon>
        <taxon>Streptomyces</taxon>
    </lineage>
</organism>
<feature type="transmembrane region" description="Helical" evidence="2">
    <location>
        <begin position="118"/>
        <end position="140"/>
    </location>
</feature>
<protein>
    <recommendedName>
        <fullName evidence="5">Integral membrane protein</fullName>
    </recommendedName>
</protein>
<feature type="transmembrane region" description="Helical" evidence="2">
    <location>
        <begin position="177"/>
        <end position="195"/>
    </location>
</feature>
<keyword evidence="4" id="KW-1185">Reference proteome</keyword>
<evidence type="ECO:0000256" key="2">
    <source>
        <dbReference type="SAM" id="Phobius"/>
    </source>
</evidence>
<accession>A0A0P4RIZ1</accession>
<evidence type="ECO:0000313" key="4">
    <source>
        <dbReference type="Proteomes" id="UP000048965"/>
    </source>
</evidence>
<dbReference type="OrthoDB" id="4141635at2"/>
<feature type="region of interest" description="Disordered" evidence="1">
    <location>
        <begin position="331"/>
        <end position="373"/>
    </location>
</feature>
<dbReference type="RefSeq" id="WP_158894903.1">
    <property type="nucleotide sequence ID" value="NZ_BBNO01000017.1"/>
</dbReference>
<sequence length="373" mass="38117">MLLAGPDDEPCRLVSGAAATLCNGDKAPAAPDPTAPLDPLSSLADSVAKAAAWTVRQLTQTLEGGGTVDFTNKNFLAQYAVLFAASTVLTLVLWLIAVTKRAMRGVPFTIAFGEAIGFLWLTVVASAFTPLVLYVLVAAVDQVTMAFGGSSGAAGGLFNSLSQVLTQSGESIGGGPIMKIAVSLLTIALAGFLWLELVLRATALYVGALLGAVVYSGMVDRALWPKVRRWAGLMLAIILVKPVIVVSVGIAKVFTADKGPDSTPVIVAGIVVIIIAIFGSVQIFRFVPGYGDDLVSGLALRTAKIGGQAGVTGVKAANSAVNVVARGIQAHGARTPRQSNGPSGGGKKSGASAVSEGLQAHGSRSAKNNKPKK</sequence>
<feature type="transmembrane region" description="Helical" evidence="2">
    <location>
        <begin position="76"/>
        <end position="97"/>
    </location>
</feature>
<reference evidence="3 4" key="2">
    <citation type="journal article" date="2015" name="Stand. Genomic Sci.">
        <title>Draft genome sequence of marine-derived Streptomyces sp. TP-A0598, a producer of anti-MRSA antibiotic lydicamycins.</title>
        <authorList>
            <person name="Komaki H."/>
            <person name="Ichikawa N."/>
            <person name="Hosoyama A."/>
            <person name="Fujita N."/>
            <person name="Igarashi Y."/>
        </authorList>
    </citation>
    <scope>NUCLEOTIDE SEQUENCE [LARGE SCALE GENOMIC DNA]</scope>
    <source>
        <strain evidence="3 4">NBRC 110027</strain>
    </source>
</reference>
<keyword evidence="2" id="KW-1133">Transmembrane helix</keyword>
<gene>
    <name evidence="3" type="ORF">TPA0598_17_00210</name>
</gene>
<dbReference type="Proteomes" id="UP000048965">
    <property type="component" value="Unassembled WGS sequence"/>
</dbReference>
<name>A0A0P4RIZ1_9ACTN</name>
<comment type="caution">
    <text evidence="3">The sequence shown here is derived from an EMBL/GenBank/DDBJ whole genome shotgun (WGS) entry which is preliminary data.</text>
</comment>